<keyword evidence="4" id="KW-1185">Reference proteome</keyword>
<evidence type="ECO:0000256" key="1">
    <source>
        <dbReference type="SAM" id="Phobius"/>
    </source>
</evidence>
<reference evidence="3 4" key="1">
    <citation type="submission" date="2021-03" db="EMBL/GenBank/DDBJ databases">
        <title>Sequencing the genomes of 1000 actinobacteria strains.</title>
        <authorList>
            <person name="Klenk H.-P."/>
        </authorList>
    </citation>
    <scope>NUCLEOTIDE SEQUENCE [LARGE SCALE GENOMIC DNA]</scope>
    <source>
        <strain evidence="3 4">DSM 44580</strain>
    </source>
</reference>
<sequence length="299" mass="32330">MRPMQVDWVASPPAPLRPYRPRRRAPYYGGPPSYPAPPRWGFPALTWRWPTAVAGADKPVARPVDRMRALASSAVPLLWITGVASAATAVAEAFRYVLLLFSRSSVLPAGLVHTSDALVITGGIVTPVGAVLAAIASVLWLLRARQVAGEQTGTRPDRPNWQVVAGLLIPGVNLALPGATLAELEHTVLGKPAHERPTPSRELLLWWGFWAGSLLVSGITLLWSLRSGVQAQADGVLWHVLADALVAVVAIRSVKLLQHYNALLAPVNPALVQRFELVAIRDAELAPLPRRERPKDAVR</sequence>
<dbReference type="Proteomes" id="UP001519363">
    <property type="component" value="Unassembled WGS sequence"/>
</dbReference>
<organism evidence="3 4">
    <name type="scientific">Crossiella equi</name>
    <dbReference type="NCBI Taxonomy" id="130796"/>
    <lineage>
        <taxon>Bacteria</taxon>
        <taxon>Bacillati</taxon>
        <taxon>Actinomycetota</taxon>
        <taxon>Actinomycetes</taxon>
        <taxon>Pseudonocardiales</taxon>
        <taxon>Pseudonocardiaceae</taxon>
        <taxon>Crossiella</taxon>
    </lineage>
</organism>
<dbReference type="InterPro" id="IPR025565">
    <property type="entry name" value="DUF4328"/>
</dbReference>
<evidence type="ECO:0000313" key="4">
    <source>
        <dbReference type="Proteomes" id="UP001519363"/>
    </source>
</evidence>
<evidence type="ECO:0000313" key="3">
    <source>
        <dbReference type="EMBL" id="MBP2475433.1"/>
    </source>
</evidence>
<name>A0ABS5AFR8_9PSEU</name>
<feature type="transmembrane region" description="Helical" evidence="1">
    <location>
        <begin position="163"/>
        <end position="184"/>
    </location>
</feature>
<keyword evidence="1" id="KW-1133">Transmembrane helix</keyword>
<feature type="domain" description="DUF4328" evidence="2">
    <location>
        <begin position="106"/>
        <end position="261"/>
    </location>
</feature>
<evidence type="ECO:0000259" key="2">
    <source>
        <dbReference type="Pfam" id="PF14219"/>
    </source>
</evidence>
<proteinExistence type="predicted"/>
<accession>A0ABS5AFR8</accession>
<feature type="transmembrane region" description="Helical" evidence="1">
    <location>
        <begin position="204"/>
        <end position="224"/>
    </location>
</feature>
<comment type="caution">
    <text evidence="3">The sequence shown here is derived from an EMBL/GenBank/DDBJ whole genome shotgun (WGS) entry which is preliminary data.</text>
</comment>
<dbReference type="RefSeq" id="WP_143342316.1">
    <property type="nucleotide sequence ID" value="NZ_JAGIOO010000001.1"/>
</dbReference>
<feature type="transmembrane region" description="Helical" evidence="1">
    <location>
        <begin position="118"/>
        <end position="142"/>
    </location>
</feature>
<feature type="transmembrane region" description="Helical" evidence="1">
    <location>
        <begin position="76"/>
        <end position="98"/>
    </location>
</feature>
<gene>
    <name evidence="3" type="ORF">JOF53_004305</name>
</gene>
<keyword evidence="1" id="KW-0472">Membrane</keyword>
<keyword evidence="1" id="KW-0812">Transmembrane</keyword>
<protein>
    <recommendedName>
        <fullName evidence="2">DUF4328 domain-containing protein</fullName>
    </recommendedName>
</protein>
<dbReference type="Pfam" id="PF14219">
    <property type="entry name" value="DUF4328"/>
    <property type="match status" value="1"/>
</dbReference>
<dbReference type="EMBL" id="JAGIOO010000001">
    <property type="protein sequence ID" value="MBP2475433.1"/>
    <property type="molecule type" value="Genomic_DNA"/>
</dbReference>